<dbReference type="OrthoDB" id="9871561at2"/>
<comment type="caution">
    <text evidence="3">The sequence shown here is derived from an EMBL/GenBank/DDBJ whole genome shotgun (WGS) entry which is preliminary data.</text>
</comment>
<feature type="signal peptide" evidence="2">
    <location>
        <begin position="1"/>
        <end position="22"/>
    </location>
</feature>
<evidence type="ECO:0000256" key="2">
    <source>
        <dbReference type="SAM" id="SignalP"/>
    </source>
</evidence>
<reference evidence="3 4" key="1">
    <citation type="submission" date="2019-03" db="EMBL/GenBank/DDBJ databases">
        <title>Ramlibacter sp. 18x22-1, whole genome shotgun sequence.</title>
        <authorList>
            <person name="Zhang X."/>
            <person name="Feng G."/>
            <person name="Zhu H."/>
        </authorList>
    </citation>
    <scope>NUCLEOTIDE SEQUENCE [LARGE SCALE GENOMIC DNA]</scope>
    <source>
        <strain evidence="3 4">18x22-1</strain>
    </source>
</reference>
<sequence length="126" mass="12877">MKASIIGAAVALAFTATLPAHAQGANANASVKASNQQAGEAFPNDRTAGQDKGKPETVKKVEKSRPVQATKNVASDAGHAVSNTAKKGANATRHLGETINSKLPQTQNNTSISGNAGTDVKTDTRK</sequence>
<feature type="chain" id="PRO_5021314122" evidence="2">
    <location>
        <begin position="23"/>
        <end position="126"/>
    </location>
</feature>
<name>A0A4Z0BYN9_9BURK</name>
<protein>
    <submittedName>
        <fullName evidence="3">Uncharacterized protein</fullName>
    </submittedName>
</protein>
<feature type="compositionally biased region" description="Polar residues" evidence="1">
    <location>
        <begin position="25"/>
        <end position="38"/>
    </location>
</feature>
<dbReference type="Proteomes" id="UP000297839">
    <property type="component" value="Unassembled WGS sequence"/>
</dbReference>
<dbReference type="RefSeq" id="WP_135249427.1">
    <property type="nucleotide sequence ID" value="NZ_SMLK01000002.1"/>
</dbReference>
<accession>A0A4Z0BYN9</accession>
<evidence type="ECO:0000313" key="4">
    <source>
        <dbReference type="Proteomes" id="UP000297839"/>
    </source>
</evidence>
<keyword evidence="4" id="KW-1185">Reference proteome</keyword>
<keyword evidence="2" id="KW-0732">Signal</keyword>
<proteinExistence type="predicted"/>
<gene>
    <name evidence="3" type="ORF">EZ216_09110</name>
</gene>
<evidence type="ECO:0000313" key="3">
    <source>
        <dbReference type="EMBL" id="TFZ03802.1"/>
    </source>
</evidence>
<organism evidence="3 4">
    <name type="scientific">Ramlibacter humi</name>
    <dbReference type="NCBI Taxonomy" id="2530451"/>
    <lineage>
        <taxon>Bacteria</taxon>
        <taxon>Pseudomonadati</taxon>
        <taxon>Pseudomonadota</taxon>
        <taxon>Betaproteobacteria</taxon>
        <taxon>Burkholderiales</taxon>
        <taxon>Comamonadaceae</taxon>
        <taxon>Ramlibacter</taxon>
    </lineage>
</organism>
<evidence type="ECO:0000256" key="1">
    <source>
        <dbReference type="SAM" id="MobiDB-lite"/>
    </source>
</evidence>
<feature type="compositionally biased region" description="Basic and acidic residues" evidence="1">
    <location>
        <begin position="48"/>
        <end position="65"/>
    </location>
</feature>
<dbReference type="AlphaFoldDB" id="A0A4Z0BYN9"/>
<dbReference type="EMBL" id="SMLK01000002">
    <property type="protein sequence ID" value="TFZ03802.1"/>
    <property type="molecule type" value="Genomic_DNA"/>
</dbReference>
<feature type="compositionally biased region" description="Polar residues" evidence="1">
    <location>
        <begin position="98"/>
        <end position="116"/>
    </location>
</feature>
<feature type="region of interest" description="Disordered" evidence="1">
    <location>
        <begin position="24"/>
        <end position="126"/>
    </location>
</feature>